<keyword evidence="1" id="KW-0472">Membrane</keyword>
<proteinExistence type="predicted"/>
<comment type="caution">
    <text evidence="2">The sequence shown here is derived from an EMBL/GenBank/DDBJ whole genome shotgun (WGS) entry which is preliminary data.</text>
</comment>
<reference evidence="2" key="1">
    <citation type="journal article" date="2015" name="Nature">
        <title>Complex archaea that bridge the gap between prokaryotes and eukaryotes.</title>
        <authorList>
            <person name="Spang A."/>
            <person name="Saw J.H."/>
            <person name="Jorgensen S.L."/>
            <person name="Zaremba-Niedzwiedzka K."/>
            <person name="Martijn J."/>
            <person name="Lind A.E."/>
            <person name="van Eijk R."/>
            <person name="Schleper C."/>
            <person name="Guy L."/>
            <person name="Ettema T.J."/>
        </authorList>
    </citation>
    <scope>NUCLEOTIDE SEQUENCE</scope>
</reference>
<protein>
    <submittedName>
        <fullName evidence="2">Uncharacterized protein</fullName>
    </submittedName>
</protein>
<sequence length="136" mass="15196">LLLGGVAGLDWFLPEFRPWMHASQAGTIALIIVSWLWVFVVPAVFAVVYFDRLVRRANLSWRWLLAACVGLTLVSSLIVVHIVPSQSGVPGMGIFAFGLGPWYGPTIYQSIQVFVPLAIGVWLTWRHAREYRSMAV</sequence>
<feature type="transmembrane region" description="Helical" evidence="1">
    <location>
        <begin position="28"/>
        <end position="50"/>
    </location>
</feature>
<name>A0A0F8Y3R0_9ZZZZ</name>
<evidence type="ECO:0000313" key="2">
    <source>
        <dbReference type="EMBL" id="KKK68260.1"/>
    </source>
</evidence>
<gene>
    <name evidence="2" type="ORF">LCGC14_2945860</name>
</gene>
<keyword evidence="1" id="KW-0812">Transmembrane</keyword>
<feature type="transmembrane region" description="Helical" evidence="1">
    <location>
        <begin position="62"/>
        <end position="83"/>
    </location>
</feature>
<dbReference type="AlphaFoldDB" id="A0A0F8Y3R0"/>
<evidence type="ECO:0000256" key="1">
    <source>
        <dbReference type="SAM" id="Phobius"/>
    </source>
</evidence>
<dbReference type="EMBL" id="LAZR01059220">
    <property type="protein sequence ID" value="KKK68260.1"/>
    <property type="molecule type" value="Genomic_DNA"/>
</dbReference>
<feature type="transmembrane region" description="Helical" evidence="1">
    <location>
        <begin position="107"/>
        <end position="125"/>
    </location>
</feature>
<feature type="non-terminal residue" evidence="2">
    <location>
        <position position="1"/>
    </location>
</feature>
<organism evidence="2">
    <name type="scientific">marine sediment metagenome</name>
    <dbReference type="NCBI Taxonomy" id="412755"/>
    <lineage>
        <taxon>unclassified sequences</taxon>
        <taxon>metagenomes</taxon>
        <taxon>ecological metagenomes</taxon>
    </lineage>
</organism>
<accession>A0A0F8Y3R0</accession>
<keyword evidence="1" id="KW-1133">Transmembrane helix</keyword>